<dbReference type="Proteomes" id="UP001317191">
    <property type="component" value="Unassembled WGS sequence"/>
</dbReference>
<organism evidence="2 3">
    <name type="scientific">Flavobacterium luminosum</name>
    <dbReference type="NCBI Taxonomy" id="2949086"/>
    <lineage>
        <taxon>Bacteria</taxon>
        <taxon>Pseudomonadati</taxon>
        <taxon>Bacteroidota</taxon>
        <taxon>Flavobacteriia</taxon>
        <taxon>Flavobacteriales</taxon>
        <taxon>Flavobacteriaceae</taxon>
        <taxon>Flavobacterium</taxon>
    </lineage>
</organism>
<evidence type="ECO:0000313" key="2">
    <source>
        <dbReference type="EMBL" id="MCL9809071.1"/>
    </source>
</evidence>
<reference evidence="2 3" key="1">
    <citation type="submission" date="2022-05" db="EMBL/GenBank/DDBJ databases">
        <title>Flavobacterium sp., isolated from activated sludge.</title>
        <authorList>
            <person name="Ran Q."/>
        </authorList>
    </citation>
    <scope>NUCLEOTIDE SEQUENCE [LARGE SCALE GENOMIC DNA]</scope>
    <source>
        <strain evidence="2 3">HXWNR70</strain>
    </source>
</reference>
<feature type="chain" id="PRO_5045526788" description="Lipoprotein" evidence="1">
    <location>
        <begin position="30"/>
        <end position="156"/>
    </location>
</feature>
<dbReference type="PROSITE" id="PS51257">
    <property type="entry name" value="PROKAR_LIPOPROTEIN"/>
    <property type="match status" value="1"/>
</dbReference>
<evidence type="ECO:0008006" key="4">
    <source>
        <dbReference type="Google" id="ProtNLM"/>
    </source>
</evidence>
<protein>
    <recommendedName>
        <fullName evidence="4">Lipoprotein</fullName>
    </recommendedName>
</protein>
<feature type="signal peptide" evidence="1">
    <location>
        <begin position="1"/>
        <end position="29"/>
    </location>
</feature>
<dbReference type="EMBL" id="JAMLJM010000004">
    <property type="protein sequence ID" value="MCL9809071.1"/>
    <property type="molecule type" value="Genomic_DNA"/>
</dbReference>
<evidence type="ECO:0000313" key="3">
    <source>
        <dbReference type="Proteomes" id="UP001317191"/>
    </source>
</evidence>
<gene>
    <name evidence="2" type="ORF">NAT50_06840</name>
</gene>
<keyword evidence="1" id="KW-0732">Signal</keyword>
<sequence>MKKLSTRMAGLGILALLTLGTLTTSCSNSDDNEGFEQPAQGTIDAAVGTYKGRLYTSPSNPGDVHEWFDATVIVTKEGVNKLKIVPKSGEPYSFVTPKTFTVETGAFFGENTQDIVSLSGSLEGFFHYYGSNQNINVSTNEQSATDIYFDFEGAKQ</sequence>
<name>A0ABT0TP69_9FLAO</name>
<accession>A0ABT0TP69</accession>
<dbReference type="RefSeq" id="WP_250592479.1">
    <property type="nucleotide sequence ID" value="NZ_JAMLJM010000004.1"/>
</dbReference>
<keyword evidence="3" id="KW-1185">Reference proteome</keyword>
<comment type="caution">
    <text evidence="2">The sequence shown here is derived from an EMBL/GenBank/DDBJ whole genome shotgun (WGS) entry which is preliminary data.</text>
</comment>
<evidence type="ECO:0000256" key="1">
    <source>
        <dbReference type="SAM" id="SignalP"/>
    </source>
</evidence>
<proteinExistence type="predicted"/>